<feature type="transmembrane region" description="Helical" evidence="1">
    <location>
        <begin position="44"/>
        <end position="61"/>
    </location>
</feature>
<accession>S9TZJ0</accession>
<feature type="transmembrane region" description="Helical" evidence="1">
    <location>
        <begin position="14"/>
        <end position="32"/>
    </location>
</feature>
<dbReference type="RefSeq" id="WP_021262768.1">
    <property type="nucleotide sequence ID" value="NZ_ATMT01000104.1"/>
</dbReference>
<protein>
    <submittedName>
        <fullName evidence="3">Beta-lactamase regulatory protein 1, methicillin resistance protein</fullName>
    </submittedName>
</protein>
<comment type="caution">
    <text evidence="3">The sequence shown here is derived from an EMBL/GenBank/DDBJ whole genome shotgun (WGS) entry which is preliminary data.</text>
</comment>
<feature type="transmembrane region" description="Helical" evidence="1">
    <location>
        <begin position="128"/>
        <end position="150"/>
    </location>
</feature>
<evidence type="ECO:0000259" key="2">
    <source>
        <dbReference type="Pfam" id="PF05569"/>
    </source>
</evidence>
<dbReference type="AlphaFoldDB" id="S9TZJ0"/>
<proteinExistence type="predicted"/>
<keyword evidence="1" id="KW-1133">Transmembrane helix</keyword>
<organism evidence="3 4">
    <name type="scientific">Paenibacillus alvei TS-15</name>
    <dbReference type="NCBI Taxonomy" id="1117108"/>
    <lineage>
        <taxon>Bacteria</taxon>
        <taxon>Bacillati</taxon>
        <taxon>Bacillota</taxon>
        <taxon>Bacilli</taxon>
        <taxon>Bacillales</taxon>
        <taxon>Paenibacillaceae</taxon>
        <taxon>Paenibacillus</taxon>
    </lineage>
</organism>
<dbReference type="Proteomes" id="UP000015344">
    <property type="component" value="Unassembled WGS sequence"/>
</dbReference>
<dbReference type="eggNOG" id="COG4219">
    <property type="taxonomic scope" value="Bacteria"/>
</dbReference>
<dbReference type="InterPro" id="IPR052173">
    <property type="entry name" value="Beta-lactam_resp_regulator"/>
</dbReference>
<keyword evidence="1" id="KW-0472">Membrane</keyword>
<dbReference type="CDD" id="cd07341">
    <property type="entry name" value="M56_BlaR1_MecR1_like"/>
    <property type="match status" value="1"/>
</dbReference>
<name>S9TZJ0_PAEAL</name>
<dbReference type="InterPro" id="IPR008756">
    <property type="entry name" value="Peptidase_M56"/>
</dbReference>
<feature type="domain" description="Peptidase M56" evidence="2">
    <location>
        <begin position="15"/>
        <end position="328"/>
    </location>
</feature>
<gene>
    <name evidence="3" type="ORF">PAALTS15_28311</name>
</gene>
<dbReference type="EMBL" id="ATMT01000104">
    <property type="protein sequence ID" value="EPY03730.1"/>
    <property type="molecule type" value="Genomic_DNA"/>
</dbReference>
<feature type="transmembrane region" description="Helical" evidence="1">
    <location>
        <begin position="244"/>
        <end position="262"/>
    </location>
</feature>
<dbReference type="PANTHER" id="PTHR34978">
    <property type="entry name" value="POSSIBLE SENSOR-TRANSDUCER PROTEIN BLAR"/>
    <property type="match status" value="1"/>
</dbReference>
<dbReference type="PANTHER" id="PTHR34978:SF3">
    <property type="entry name" value="SLR0241 PROTEIN"/>
    <property type="match status" value="1"/>
</dbReference>
<keyword evidence="1" id="KW-0812">Transmembrane</keyword>
<evidence type="ECO:0000313" key="3">
    <source>
        <dbReference type="EMBL" id="EPY03730.1"/>
    </source>
</evidence>
<reference evidence="3 4" key="1">
    <citation type="submission" date="2013-05" db="EMBL/GenBank/DDBJ databases">
        <authorList>
            <person name="Strain E.A."/>
            <person name="Brown E."/>
            <person name="Allard M.W."/>
            <person name="Luo Y.L."/>
        </authorList>
    </citation>
    <scope>NUCLEOTIDE SEQUENCE [LARGE SCALE GENOMIC DNA]</scope>
    <source>
        <strain evidence="3 4">TS-15</strain>
    </source>
</reference>
<evidence type="ECO:0000313" key="4">
    <source>
        <dbReference type="Proteomes" id="UP000015344"/>
    </source>
</evidence>
<feature type="transmembrane region" description="Helical" evidence="1">
    <location>
        <begin position="338"/>
        <end position="359"/>
    </location>
</feature>
<dbReference type="Pfam" id="PF05569">
    <property type="entry name" value="Peptidase_M56"/>
    <property type="match status" value="1"/>
</dbReference>
<dbReference type="PATRIC" id="fig|1117108.3.peg.5845"/>
<sequence length="685" mass="78875">MNSILTWLTTIFDWVAKTSLMASIIVVLILLVRTALKDRLPIKWQYMLWFVLLARMLLPWVPESSISLYNLFSFADKPIALPFSAMDDERGRLSAERAAGINESSQILDKSMSGADRSDVTNNDTPRFIHSALSLSWLLGVLAITAYVFLSNRKFSRRMMNESYVVFDEVSLRVLQQCREDLKIKRTLPLLISNGVSSPTLYGVLRPKIVLPSKYFAQFRSEELRHILLHEFVHYIRKDIVTNWLFTILLILNWFNPILWYASRKMREDQELSCDDRVISCLEEDEVKQYGYTIVKLVEANMTSGFRPVSATSFSTDKSLIKRRINMIALFKRGSYKWTILGIAIIAIFACIALTNAAADKPEQKKSEILELYANEPLFNQVNEKIRTTVKQTVSDVMQQLGKPLALQEIMPTEDTKELFLAFKSSPSDGPGQRYIWVNADTGKLSRVQLGLDLTPEAIGSEVLTEVEQELQKNGYIRKPKFKIHRAIFNDPVTKELTFQTKLEDYDEEKVPHAYINLDGNKIKSLFFDAALDSVTAEQLQFGQQTLAELRGKENAKLYRVVKQISRNYNYISLQYRAGGVVNFDPKTFEIHQVYSENGLEEISDPKLKAKRDQQLRSMSEKQIRSIISPYLKKLLGYDLNDYSYDKKESTPGYAVFSKDDKRAFRLAYNEQGRVFYIENDTIYK</sequence>
<evidence type="ECO:0000256" key="1">
    <source>
        <dbReference type="SAM" id="Phobius"/>
    </source>
</evidence>
<feature type="transmembrane region" description="Helical" evidence="1">
    <location>
        <begin position="187"/>
        <end position="205"/>
    </location>
</feature>